<evidence type="ECO:0000313" key="3">
    <source>
        <dbReference type="EMBL" id="KAJ7323911.1"/>
    </source>
</evidence>
<accession>A0AAD6ZIP0</accession>
<reference evidence="3" key="1">
    <citation type="submission" date="2023-03" db="EMBL/GenBank/DDBJ databases">
        <title>Massive genome expansion in bonnet fungi (Mycena s.s.) driven by repeated elements and novel gene families across ecological guilds.</title>
        <authorList>
            <consortium name="Lawrence Berkeley National Laboratory"/>
            <person name="Harder C.B."/>
            <person name="Miyauchi S."/>
            <person name="Viragh M."/>
            <person name="Kuo A."/>
            <person name="Thoen E."/>
            <person name="Andreopoulos B."/>
            <person name="Lu D."/>
            <person name="Skrede I."/>
            <person name="Drula E."/>
            <person name="Henrissat B."/>
            <person name="Morin E."/>
            <person name="Kohler A."/>
            <person name="Barry K."/>
            <person name="LaButti K."/>
            <person name="Morin E."/>
            <person name="Salamov A."/>
            <person name="Lipzen A."/>
            <person name="Mereny Z."/>
            <person name="Hegedus B."/>
            <person name="Baldrian P."/>
            <person name="Stursova M."/>
            <person name="Weitz H."/>
            <person name="Taylor A."/>
            <person name="Grigoriev I.V."/>
            <person name="Nagy L.G."/>
            <person name="Martin F."/>
            <person name="Kauserud H."/>
        </authorList>
    </citation>
    <scope>NUCLEOTIDE SEQUENCE</scope>
    <source>
        <strain evidence="3">CBHHK002</strain>
    </source>
</reference>
<feature type="transmembrane region" description="Helical" evidence="2">
    <location>
        <begin position="130"/>
        <end position="149"/>
    </location>
</feature>
<keyword evidence="2" id="KW-0812">Transmembrane</keyword>
<evidence type="ECO:0000256" key="1">
    <source>
        <dbReference type="SAM" id="MobiDB-lite"/>
    </source>
</evidence>
<feature type="transmembrane region" description="Helical" evidence="2">
    <location>
        <begin position="161"/>
        <end position="180"/>
    </location>
</feature>
<gene>
    <name evidence="3" type="ORF">DFH08DRAFT_887158</name>
</gene>
<dbReference type="Proteomes" id="UP001218218">
    <property type="component" value="Unassembled WGS sequence"/>
</dbReference>
<feature type="region of interest" description="Disordered" evidence="1">
    <location>
        <begin position="71"/>
        <end position="98"/>
    </location>
</feature>
<evidence type="ECO:0000256" key="2">
    <source>
        <dbReference type="SAM" id="Phobius"/>
    </source>
</evidence>
<dbReference type="EMBL" id="JARIHO010000045">
    <property type="protein sequence ID" value="KAJ7323911.1"/>
    <property type="molecule type" value="Genomic_DNA"/>
</dbReference>
<sequence length="322" mass="35337">MCLAIQVRQRVKQLRHLRVTGHGPRTGESPSGQDIFEIGLQPLRTYPDGFRRARAGTTAVDLSFPGVGNISGRRRRPLPGEETWEPIQPYPPTEEETTSQPSLWLHNFNLDEHAPWDSERLQNRLDSLRGSVAAGNAGLFAATGTLLAVPGLSNSSPSQALLIIAGIFGLFGSIFSIYLATQIGDRKAEFSAWFLNHENLMRRPRSSWSLSTMVCIPLTWMAWSVLSLLAFLGSLWIEVFIHDLKNSRSLGGAASDTEPTSDNSLSATAAHDLSFSQLAGFLVVTLWSMGYVVMLSRNSAVQNQPYCGGSGDAGFLISRYLW</sequence>
<feature type="transmembrane region" description="Helical" evidence="2">
    <location>
        <begin position="210"/>
        <end position="237"/>
    </location>
</feature>
<dbReference type="AlphaFoldDB" id="A0AAD6ZIP0"/>
<protein>
    <submittedName>
        <fullName evidence="3">Uncharacterized protein</fullName>
    </submittedName>
</protein>
<comment type="caution">
    <text evidence="3">The sequence shown here is derived from an EMBL/GenBank/DDBJ whole genome shotgun (WGS) entry which is preliminary data.</text>
</comment>
<name>A0AAD6ZIP0_9AGAR</name>
<keyword evidence="4" id="KW-1185">Reference proteome</keyword>
<evidence type="ECO:0000313" key="4">
    <source>
        <dbReference type="Proteomes" id="UP001218218"/>
    </source>
</evidence>
<keyword evidence="2" id="KW-0472">Membrane</keyword>
<feature type="transmembrane region" description="Helical" evidence="2">
    <location>
        <begin position="275"/>
        <end position="294"/>
    </location>
</feature>
<organism evidence="3 4">
    <name type="scientific">Mycena albidolilacea</name>
    <dbReference type="NCBI Taxonomy" id="1033008"/>
    <lineage>
        <taxon>Eukaryota</taxon>
        <taxon>Fungi</taxon>
        <taxon>Dikarya</taxon>
        <taxon>Basidiomycota</taxon>
        <taxon>Agaricomycotina</taxon>
        <taxon>Agaricomycetes</taxon>
        <taxon>Agaricomycetidae</taxon>
        <taxon>Agaricales</taxon>
        <taxon>Marasmiineae</taxon>
        <taxon>Mycenaceae</taxon>
        <taxon>Mycena</taxon>
    </lineage>
</organism>
<keyword evidence="2" id="KW-1133">Transmembrane helix</keyword>
<proteinExistence type="predicted"/>